<protein>
    <recommendedName>
        <fullName evidence="7">ABC transporter domain-containing protein</fullName>
    </recommendedName>
</protein>
<dbReference type="InterPro" id="IPR027417">
    <property type="entry name" value="P-loop_NTPase"/>
</dbReference>
<dbReference type="InterPro" id="IPR032781">
    <property type="entry name" value="ABC_tran_Xtn"/>
</dbReference>
<dbReference type="EMBL" id="BDGG01000002">
    <property type="protein sequence ID" value="GAU93039.1"/>
    <property type="molecule type" value="Genomic_DNA"/>
</dbReference>
<evidence type="ECO:0000256" key="2">
    <source>
        <dbReference type="ARBA" id="ARBA00022737"/>
    </source>
</evidence>
<sequence length="737" mass="82778">MRPVAGYLVKTLPVLTEHPDLTEYLQDCLEIGSSDFEDVDEVYDTLGVILHQIVGRNSTEDEVRSICAELFEIIGGTADGLEPGSRSNGSHHIRKLESGPMRMNDQYYVNGTSGEDGGADNIWNKSQGDHTKIDSRRLDKANAKIKEKQDKRAVGSSKPAPQEPKASSDTPLASVSQAVNRREEKLDQSGTAKVYDIKINDFDMSYEDKRLLQNANLNLSFGRRYGLVGRNGLGKSTLLRLLGSRSLKIPSHLTILHVEQEAVGDETIALQSVLECDEKREGLLKAERELREKLKSTEGKSGPSGDDATNKKLTQVYTELEAIEADKAPARAAGILFGLGFTPSMQEQPTRIFSGGWRMRLALARALFAQPDLLLLDEPTNMLDMKAIMWLEDYLQTWASTLLFVSHDRSFLENVATDIIHLHSRHLEYYKGDYAIFLKTKDEKLKNQQKEYEAQKMFIDHAMEFVNKFRYNAKRASLVQSKLKMLEKLPKLQPVEMEGTVNLRFEEVEPLSGSGLRLDDMTFWYDTSNPTDAIFRNVDISANADSRVVIVGDNGAGKSTLLKILLGDLEPKKGFRTAHRHLKIGYFAQHHVDMLDLDMTAVQFMQKKYPGHTMEEYRRSLGRFEIGGDMAVLQPLQTFSGGQKCRVAFAAMAFSAPNFLVLDEPTNHLDIQTVEALAKALNEFAGGVILVSHDQHLIQATCREMWHVSNHTVRVLPNGFPEYKKIIQTELSQRTIS</sequence>
<dbReference type="PANTHER" id="PTHR19211:SF117">
    <property type="entry name" value="ATP-BINDING CASSETTE SUB-FAMILY F MEMBER 3"/>
    <property type="match status" value="1"/>
</dbReference>
<keyword evidence="4" id="KW-0067">ATP-binding</keyword>
<dbReference type="Pfam" id="PF12848">
    <property type="entry name" value="ABC_tran_Xtn"/>
    <property type="match status" value="1"/>
</dbReference>
<evidence type="ECO:0000313" key="9">
    <source>
        <dbReference type="Proteomes" id="UP000186922"/>
    </source>
</evidence>
<dbReference type="STRING" id="947166.A0A1D1UTR5"/>
<accession>A0A1D1UTR5</accession>
<evidence type="ECO:0000256" key="3">
    <source>
        <dbReference type="ARBA" id="ARBA00022741"/>
    </source>
</evidence>
<comment type="similarity">
    <text evidence="1">Belongs to the ABC transporter superfamily. ABCF family. EF3 subfamily.</text>
</comment>
<dbReference type="FunFam" id="3.40.50.300:FF:000104">
    <property type="entry name" value="ATP-binding cassette sub-family F member 3"/>
    <property type="match status" value="1"/>
</dbReference>
<dbReference type="PANTHER" id="PTHR19211">
    <property type="entry name" value="ATP-BINDING TRANSPORT PROTEIN-RELATED"/>
    <property type="match status" value="1"/>
</dbReference>
<keyword evidence="2" id="KW-0677">Repeat</keyword>
<dbReference type="OrthoDB" id="2110130at2759"/>
<organism evidence="8 9">
    <name type="scientific">Ramazzottius varieornatus</name>
    <name type="common">Water bear</name>
    <name type="synonym">Tardigrade</name>
    <dbReference type="NCBI Taxonomy" id="947166"/>
    <lineage>
        <taxon>Eukaryota</taxon>
        <taxon>Metazoa</taxon>
        <taxon>Ecdysozoa</taxon>
        <taxon>Tardigrada</taxon>
        <taxon>Eutardigrada</taxon>
        <taxon>Parachela</taxon>
        <taxon>Hypsibioidea</taxon>
        <taxon>Ramazzottiidae</taxon>
        <taxon>Ramazzottius</taxon>
    </lineage>
</organism>
<keyword evidence="9" id="KW-1185">Reference proteome</keyword>
<feature type="domain" description="ABC transporter" evidence="7">
    <location>
        <begin position="197"/>
        <end position="449"/>
    </location>
</feature>
<keyword evidence="3" id="KW-0547">Nucleotide-binding</keyword>
<dbReference type="AlphaFoldDB" id="A0A1D1UTR5"/>
<keyword evidence="5" id="KW-0007">Acetylation</keyword>
<evidence type="ECO:0000256" key="1">
    <source>
        <dbReference type="ARBA" id="ARBA00011054"/>
    </source>
</evidence>
<feature type="domain" description="ABC transporter" evidence="7">
    <location>
        <begin position="516"/>
        <end position="735"/>
    </location>
</feature>
<feature type="compositionally biased region" description="Basic and acidic residues" evidence="6">
    <location>
        <begin position="127"/>
        <end position="153"/>
    </location>
</feature>
<feature type="region of interest" description="Disordered" evidence="6">
    <location>
        <begin position="78"/>
        <end position="187"/>
    </location>
</feature>
<evidence type="ECO:0000259" key="7">
    <source>
        <dbReference type="PROSITE" id="PS50893"/>
    </source>
</evidence>
<dbReference type="Proteomes" id="UP000186922">
    <property type="component" value="Unassembled WGS sequence"/>
</dbReference>
<evidence type="ECO:0000256" key="5">
    <source>
        <dbReference type="ARBA" id="ARBA00022990"/>
    </source>
</evidence>
<reference evidence="8 9" key="1">
    <citation type="journal article" date="2016" name="Nat. Commun.">
        <title>Extremotolerant tardigrade genome and improved radiotolerance of human cultured cells by tardigrade-unique protein.</title>
        <authorList>
            <person name="Hashimoto T."/>
            <person name="Horikawa D.D."/>
            <person name="Saito Y."/>
            <person name="Kuwahara H."/>
            <person name="Kozuka-Hata H."/>
            <person name="Shin-I T."/>
            <person name="Minakuchi Y."/>
            <person name="Ohishi K."/>
            <person name="Motoyama A."/>
            <person name="Aizu T."/>
            <person name="Enomoto A."/>
            <person name="Kondo K."/>
            <person name="Tanaka S."/>
            <person name="Hara Y."/>
            <person name="Koshikawa S."/>
            <person name="Sagara H."/>
            <person name="Miura T."/>
            <person name="Yokobori S."/>
            <person name="Miyagawa K."/>
            <person name="Suzuki Y."/>
            <person name="Kubo T."/>
            <person name="Oyama M."/>
            <person name="Kohara Y."/>
            <person name="Fujiyama A."/>
            <person name="Arakawa K."/>
            <person name="Katayama T."/>
            <person name="Toyoda A."/>
            <person name="Kunieda T."/>
        </authorList>
    </citation>
    <scope>NUCLEOTIDE SEQUENCE [LARGE SCALE GENOMIC DNA]</scope>
    <source>
        <strain evidence="8 9">YOKOZUNA-1</strain>
    </source>
</reference>
<dbReference type="InterPro" id="IPR003439">
    <property type="entry name" value="ABC_transporter-like_ATP-bd"/>
</dbReference>
<dbReference type="SUPFAM" id="SSF52540">
    <property type="entry name" value="P-loop containing nucleoside triphosphate hydrolases"/>
    <property type="match status" value="2"/>
</dbReference>
<dbReference type="InterPro" id="IPR058770">
    <property type="entry name" value="PWI_ABCF3"/>
</dbReference>
<dbReference type="GO" id="GO:0016887">
    <property type="term" value="F:ATP hydrolysis activity"/>
    <property type="evidence" value="ECO:0007669"/>
    <property type="project" value="InterPro"/>
</dbReference>
<feature type="compositionally biased region" description="Polar residues" evidence="6">
    <location>
        <begin position="165"/>
        <end position="179"/>
    </location>
</feature>
<evidence type="ECO:0000256" key="4">
    <source>
        <dbReference type="ARBA" id="ARBA00022840"/>
    </source>
</evidence>
<dbReference type="Pfam" id="PF00005">
    <property type="entry name" value="ABC_tran"/>
    <property type="match status" value="2"/>
</dbReference>
<dbReference type="Gene3D" id="3.40.50.300">
    <property type="entry name" value="P-loop containing nucleotide triphosphate hydrolases"/>
    <property type="match status" value="2"/>
</dbReference>
<dbReference type="PROSITE" id="PS50893">
    <property type="entry name" value="ABC_TRANSPORTER_2"/>
    <property type="match status" value="2"/>
</dbReference>
<name>A0A1D1UTR5_RAMVA</name>
<dbReference type="PROSITE" id="PS00211">
    <property type="entry name" value="ABC_TRANSPORTER_1"/>
    <property type="match status" value="1"/>
</dbReference>
<dbReference type="InterPro" id="IPR017871">
    <property type="entry name" value="ABC_transporter-like_CS"/>
</dbReference>
<evidence type="ECO:0000313" key="8">
    <source>
        <dbReference type="EMBL" id="GAU93039.1"/>
    </source>
</evidence>
<dbReference type="Pfam" id="PF26051">
    <property type="entry name" value="PWI_ABCF3"/>
    <property type="match status" value="1"/>
</dbReference>
<proteinExistence type="inferred from homology"/>
<dbReference type="FunFam" id="3.40.50.300:FF:001438">
    <property type="entry name" value="ATP-binding cassette sub-family F member 3"/>
    <property type="match status" value="1"/>
</dbReference>
<dbReference type="InterPro" id="IPR003593">
    <property type="entry name" value="AAA+_ATPase"/>
</dbReference>
<dbReference type="GO" id="GO:0005524">
    <property type="term" value="F:ATP binding"/>
    <property type="evidence" value="ECO:0007669"/>
    <property type="project" value="UniProtKB-KW"/>
</dbReference>
<evidence type="ECO:0000256" key="6">
    <source>
        <dbReference type="SAM" id="MobiDB-lite"/>
    </source>
</evidence>
<dbReference type="InterPro" id="IPR050611">
    <property type="entry name" value="ABCF"/>
</dbReference>
<dbReference type="CDD" id="cd03221">
    <property type="entry name" value="ABCF_EF-3"/>
    <property type="match status" value="2"/>
</dbReference>
<gene>
    <name evidence="8" type="primary">RvY_05036-1</name>
    <name evidence="8" type="synonym">RvY_05036.1</name>
    <name evidence="8" type="ORF">RvY_05036</name>
</gene>
<comment type="caution">
    <text evidence="8">The sequence shown here is derived from an EMBL/GenBank/DDBJ whole genome shotgun (WGS) entry which is preliminary data.</text>
</comment>
<dbReference type="SMART" id="SM00382">
    <property type="entry name" value="AAA"/>
    <property type="match status" value="2"/>
</dbReference>